<comment type="caution">
    <text evidence="12">The sequence shown here is derived from an EMBL/GenBank/DDBJ whole genome shotgun (WGS) entry which is preliminary data.</text>
</comment>
<evidence type="ECO:0000256" key="7">
    <source>
        <dbReference type="ARBA" id="ARBA00023235"/>
    </source>
</evidence>
<dbReference type="InterPro" id="IPR001179">
    <property type="entry name" value="PPIase_FKBP_dom"/>
</dbReference>
<dbReference type="PROSITE" id="PS50059">
    <property type="entry name" value="FKBP_PPIASE"/>
    <property type="match status" value="1"/>
</dbReference>
<dbReference type="OrthoDB" id="3173132at2"/>
<comment type="function">
    <text evidence="8">Also involved in hydrogenase metallocenter assembly, probably by participating in the nickel insertion step. This function in hydrogenase biosynthesis requires chaperone activity and the presence of the metal-binding domain, but not PPIase activity.</text>
</comment>
<keyword evidence="7 9" id="KW-0413">Isomerase</keyword>
<feature type="domain" description="PPIase FKBP-type" evidence="11">
    <location>
        <begin position="6"/>
        <end position="92"/>
    </location>
</feature>
<evidence type="ECO:0000313" key="12">
    <source>
        <dbReference type="EMBL" id="GAV20422.1"/>
    </source>
</evidence>
<comment type="catalytic activity">
    <reaction evidence="1 9 10">
        <text>[protein]-peptidylproline (omega=180) = [protein]-peptidylproline (omega=0)</text>
        <dbReference type="Rhea" id="RHEA:16237"/>
        <dbReference type="Rhea" id="RHEA-COMP:10747"/>
        <dbReference type="Rhea" id="RHEA-COMP:10748"/>
        <dbReference type="ChEBI" id="CHEBI:83833"/>
        <dbReference type="ChEBI" id="CHEBI:83834"/>
        <dbReference type="EC" id="5.2.1.8"/>
    </reaction>
</comment>
<dbReference type="EMBL" id="BDFD01000010">
    <property type="protein sequence ID" value="GAV20422.1"/>
    <property type="molecule type" value="Genomic_DNA"/>
</dbReference>
<dbReference type="Proteomes" id="UP000231632">
    <property type="component" value="Unassembled WGS sequence"/>
</dbReference>
<evidence type="ECO:0000256" key="8">
    <source>
        <dbReference type="ARBA" id="ARBA00037071"/>
    </source>
</evidence>
<name>A0A1L8CNC4_9PROT</name>
<dbReference type="EC" id="5.2.1.8" evidence="10"/>
<keyword evidence="13" id="KW-1185">Reference proteome</keyword>
<dbReference type="Gene3D" id="3.10.50.40">
    <property type="match status" value="1"/>
</dbReference>
<dbReference type="GO" id="GO:0003755">
    <property type="term" value="F:peptidyl-prolyl cis-trans isomerase activity"/>
    <property type="evidence" value="ECO:0007669"/>
    <property type="project" value="UniProtKB-UniRule"/>
</dbReference>
<protein>
    <recommendedName>
        <fullName evidence="10">Peptidyl-prolyl cis-trans isomerase</fullName>
        <ecNumber evidence="10">5.2.1.8</ecNumber>
    </recommendedName>
</protein>
<keyword evidence="5 9" id="KW-0697">Rotamase</keyword>
<gene>
    <name evidence="12" type="ORF">MMIC_P1387</name>
</gene>
<sequence>MQITNHCRVSIHYTLTKPDGDIIESSPDGEPLDYVHGTEALVPGLEKALEGRSAGERIAVSVQPAEGYGERSDQLIQNISRDIFHFDGDIEPGMRFQADTGQGIELVTVINVDENLITIDANHPLAGEILNFTVDIIAVHEASQVVSSASSTA</sequence>
<organism evidence="12 13">
    <name type="scientific">Mariprofundus micogutta</name>
    <dbReference type="NCBI Taxonomy" id="1921010"/>
    <lineage>
        <taxon>Bacteria</taxon>
        <taxon>Pseudomonadati</taxon>
        <taxon>Pseudomonadota</taxon>
        <taxon>Candidatius Mariprofundia</taxon>
        <taxon>Mariprofundales</taxon>
        <taxon>Mariprofundaceae</taxon>
        <taxon>Mariprofundus</taxon>
    </lineage>
</organism>
<dbReference type="InterPro" id="IPR046357">
    <property type="entry name" value="PPIase_dom_sf"/>
</dbReference>
<dbReference type="AlphaFoldDB" id="A0A1L8CNC4"/>
<dbReference type="PANTHER" id="PTHR47861">
    <property type="entry name" value="FKBP-TYPE PEPTIDYL-PROLYL CIS-TRANS ISOMERASE SLYD"/>
    <property type="match status" value="1"/>
</dbReference>
<comment type="similarity">
    <text evidence="3 10">Belongs to the FKBP-type PPIase family.</text>
</comment>
<accession>A0A1L8CNC4</accession>
<evidence type="ECO:0000256" key="10">
    <source>
        <dbReference type="RuleBase" id="RU003915"/>
    </source>
</evidence>
<dbReference type="SUPFAM" id="SSF54534">
    <property type="entry name" value="FKBP-like"/>
    <property type="match status" value="1"/>
</dbReference>
<evidence type="ECO:0000256" key="6">
    <source>
        <dbReference type="ARBA" id="ARBA00023186"/>
    </source>
</evidence>
<dbReference type="STRING" id="1921010.MMIC_P1387"/>
<reference evidence="12 13" key="1">
    <citation type="journal article" date="2017" name="Arch. Microbiol.">
        <title>Mariprofundus micogutta sp. nov., a novel iron-oxidizing zetaproteobacterium isolated from a deep-sea hydrothermal field at the Bayonnaise knoll of the Izu-Ogasawara arc, and a description of Mariprofundales ord. nov. and Zetaproteobacteria classis nov.</title>
        <authorList>
            <person name="Makita H."/>
            <person name="Tanaka E."/>
            <person name="Mitsunobu S."/>
            <person name="Miyazaki M."/>
            <person name="Nunoura T."/>
            <person name="Uematsu K."/>
            <person name="Takaki Y."/>
            <person name="Nishi S."/>
            <person name="Shimamura S."/>
            <person name="Takai K."/>
        </authorList>
    </citation>
    <scope>NUCLEOTIDE SEQUENCE [LARGE SCALE GENOMIC DNA]</scope>
    <source>
        <strain evidence="12 13">ET2</strain>
    </source>
</reference>
<evidence type="ECO:0000313" key="13">
    <source>
        <dbReference type="Proteomes" id="UP000231632"/>
    </source>
</evidence>
<evidence type="ECO:0000259" key="11">
    <source>
        <dbReference type="PROSITE" id="PS50059"/>
    </source>
</evidence>
<dbReference type="PANTHER" id="PTHR47861:SF3">
    <property type="entry name" value="FKBP-TYPE PEPTIDYL-PROLYL CIS-TRANS ISOMERASE SLYD"/>
    <property type="match status" value="1"/>
</dbReference>
<evidence type="ECO:0000256" key="2">
    <source>
        <dbReference type="ARBA" id="ARBA00004496"/>
    </source>
</evidence>
<evidence type="ECO:0000256" key="1">
    <source>
        <dbReference type="ARBA" id="ARBA00000971"/>
    </source>
</evidence>
<evidence type="ECO:0000256" key="9">
    <source>
        <dbReference type="PROSITE-ProRule" id="PRU00277"/>
    </source>
</evidence>
<evidence type="ECO:0000256" key="4">
    <source>
        <dbReference type="ARBA" id="ARBA00022490"/>
    </source>
</evidence>
<keyword evidence="4" id="KW-0963">Cytoplasm</keyword>
<evidence type="ECO:0000256" key="3">
    <source>
        <dbReference type="ARBA" id="ARBA00006577"/>
    </source>
</evidence>
<comment type="subcellular location">
    <subcellularLocation>
        <location evidence="2">Cytoplasm</location>
    </subcellularLocation>
</comment>
<keyword evidence="6" id="KW-0143">Chaperone</keyword>
<dbReference type="GO" id="GO:0005737">
    <property type="term" value="C:cytoplasm"/>
    <property type="evidence" value="ECO:0007669"/>
    <property type="project" value="UniProtKB-SubCell"/>
</dbReference>
<dbReference type="GO" id="GO:0042026">
    <property type="term" value="P:protein refolding"/>
    <property type="evidence" value="ECO:0007669"/>
    <property type="project" value="UniProtKB-ARBA"/>
</dbReference>
<dbReference type="Pfam" id="PF00254">
    <property type="entry name" value="FKBP_C"/>
    <property type="match status" value="1"/>
</dbReference>
<proteinExistence type="inferred from homology"/>
<dbReference type="RefSeq" id="WP_072659733.1">
    <property type="nucleotide sequence ID" value="NZ_BDFD01000010.1"/>
</dbReference>
<evidence type="ECO:0000256" key="5">
    <source>
        <dbReference type="ARBA" id="ARBA00023110"/>
    </source>
</evidence>